<organism evidence="2 3">
    <name type="scientific">Acanthopleuribacter pedis</name>
    <dbReference type="NCBI Taxonomy" id="442870"/>
    <lineage>
        <taxon>Bacteria</taxon>
        <taxon>Pseudomonadati</taxon>
        <taxon>Acidobacteriota</taxon>
        <taxon>Holophagae</taxon>
        <taxon>Acanthopleuribacterales</taxon>
        <taxon>Acanthopleuribacteraceae</taxon>
        <taxon>Acanthopleuribacter</taxon>
    </lineage>
</organism>
<evidence type="ECO:0000259" key="1">
    <source>
        <dbReference type="Pfam" id="PF00144"/>
    </source>
</evidence>
<name>A0A8J7Q9K3_9BACT</name>
<evidence type="ECO:0000313" key="2">
    <source>
        <dbReference type="EMBL" id="MBO1319474.1"/>
    </source>
</evidence>
<sequence length="627" mass="66877">MLNIVCNWLMLMSVFGASRPDTAALDAYLERTFAQAAYPGLSVVMVQRDHILYARGFGVATVGKTRPMTADTPTAIGSITKSMTALAVMRLVDQGRLDLDAPVTTYLPDFRTADKQGSDRITVRMLLANSSGLPSMDRGITDRNQADDAEGALIAALAGQVLHRDPGSGFEYTNEGFVVAGAVAARIHGKPFAQTLADLVLKPLAMKHSSTIPAEVTAMGGLTGHYAGAEAGLPAMQGLASVQFAAAGSIQQCSARDFGRYLCALLTGHDGAGQPFISASAVAEMWRGQIGMPENERLGAMAYGLGWMIGEVDGRRVVSHGGHAMTMTSFAMLVPEQEIAIAVFANIETLNLQRFADLTTIANNGLHAAMGEPLSDWGKPKRPDPTRNDFEFDEAQRRRFVGRYAARGLGTMQVDVTADEQGVLHAEVVADGQTVKAGRLDFMNSARCVIRGIGSPTTMFWALSRSGEVLSARYNGTRLRRVGESAPENRPEPTHAGRLSLTLAANWSVTTDENAITAQRETNKLWTGVVDGAPGPRELAALLEPRAAADVTLTQGVTSGVTVGPYYWRKTTLHLAGDAGATQIMVLQRAVGEETLAWVLATEAGTLTHCYQAEGRAMLTSLVLAAR</sequence>
<dbReference type="SUPFAM" id="SSF56601">
    <property type="entry name" value="beta-lactamase/transpeptidase-like"/>
    <property type="match status" value="1"/>
</dbReference>
<gene>
    <name evidence="2" type="ORF">J3U88_13450</name>
</gene>
<accession>A0A8J7Q9K3</accession>
<feature type="domain" description="Beta-lactamase-related" evidence="1">
    <location>
        <begin position="26"/>
        <end position="361"/>
    </location>
</feature>
<evidence type="ECO:0000313" key="3">
    <source>
        <dbReference type="Proteomes" id="UP000664417"/>
    </source>
</evidence>
<dbReference type="Proteomes" id="UP000664417">
    <property type="component" value="Unassembled WGS sequence"/>
</dbReference>
<dbReference type="InterPro" id="IPR012338">
    <property type="entry name" value="Beta-lactam/transpept-like"/>
</dbReference>
<dbReference type="RefSeq" id="WP_207859339.1">
    <property type="nucleotide sequence ID" value="NZ_JAFREP010000011.1"/>
</dbReference>
<dbReference type="Pfam" id="PF00144">
    <property type="entry name" value="Beta-lactamase"/>
    <property type="match status" value="1"/>
</dbReference>
<dbReference type="EMBL" id="JAFREP010000011">
    <property type="protein sequence ID" value="MBO1319474.1"/>
    <property type="molecule type" value="Genomic_DNA"/>
</dbReference>
<dbReference type="Gene3D" id="3.40.710.10">
    <property type="entry name" value="DD-peptidase/beta-lactamase superfamily"/>
    <property type="match status" value="1"/>
</dbReference>
<comment type="caution">
    <text evidence="2">The sequence shown here is derived from an EMBL/GenBank/DDBJ whole genome shotgun (WGS) entry which is preliminary data.</text>
</comment>
<dbReference type="PANTHER" id="PTHR43283:SF18">
    <property type="match status" value="1"/>
</dbReference>
<dbReference type="PANTHER" id="PTHR43283">
    <property type="entry name" value="BETA-LACTAMASE-RELATED"/>
    <property type="match status" value="1"/>
</dbReference>
<protein>
    <submittedName>
        <fullName evidence="2">Beta-lactamase family protein</fullName>
    </submittedName>
</protein>
<proteinExistence type="predicted"/>
<dbReference type="AlphaFoldDB" id="A0A8J7Q9K3"/>
<reference evidence="2" key="1">
    <citation type="submission" date="2021-03" db="EMBL/GenBank/DDBJ databases">
        <authorList>
            <person name="Wang G."/>
        </authorList>
    </citation>
    <scope>NUCLEOTIDE SEQUENCE</scope>
    <source>
        <strain evidence="2">KCTC 12899</strain>
    </source>
</reference>
<dbReference type="InterPro" id="IPR001466">
    <property type="entry name" value="Beta-lactam-related"/>
</dbReference>
<keyword evidence="3" id="KW-1185">Reference proteome</keyword>
<dbReference type="InterPro" id="IPR050789">
    <property type="entry name" value="Diverse_Enzym_Activities"/>
</dbReference>